<protein>
    <recommendedName>
        <fullName evidence="5">MYND-type domain-containing protein</fullName>
    </recommendedName>
</protein>
<keyword evidence="1" id="KW-0479">Metal-binding</keyword>
<evidence type="ECO:0000313" key="7">
    <source>
        <dbReference type="Proteomes" id="UP000594364"/>
    </source>
</evidence>
<dbReference type="GO" id="GO:0008270">
    <property type="term" value="F:zinc ion binding"/>
    <property type="evidence" value="ECO:0007669"/>
    <property type="project" value="UniProtKB-KW"/>
</dbReference>
<dbReference type="PROSITE" id="PS01360">
    <property type="entry name" value="ZF_MYND_1"/>
    <property type="match status" value="1"/>
</dbReference>
<keyword evidence="7" id="KW-1185">Reference proteome</keyword>
<accession>A0A7S9KPJ3</accession>
<dbReference type="Gene3D" id="6.10.140.2220">
    <property type="match status" value="1"/>
</dbReference>
<reference evidence="6 7" key="1">
    <citation type="journal article" date="2018" name="PLoS Genet.">
        <title>Repeat elements organise 3D genome structure and mediate transcription in the filamentous fungus Epichloe festucae.</title>
        <authorList>
            <person name="Winter D.J."/>
            <person name="Ganley A.R.D."/>
            <person name="Young C.A."/>
            <person name="Liachko I."/>
            <person name="Schardl C.L."/>
            <person name="Dupont P.Y."/>
            <person name="Berry D."/>
            <person name="Ram A."/>
            <person name="Scott B."/>
            <person name="Cox M.P."/>
        </authorList>
    </citation>
    <scope>NUCLEOTIDE SEQUENCE [LARGE SCALE GENOMIC DNA]</scope>
    <source>
        <strain evidence="6 7">Fl1</strain>
    </source>
</reference>
<proteinExistence type="predicted"/>
<evidence type="ECO:0000256" key="2">
    <source>
        <dbReference type="ARBA" id="ARBA00022771"/>
    </source>
</evidence>
<evidence type="ECO:0000313" key="6">
    <source>
        <dbReference type="EMBL" id="QPG96915.1"/>
    </source>
</evidence>
<dbReference type="InterPro" id="IPR002893">
    <property type="entry name" value="Znf_MYND"/>
</dbReference>
<dbReference type="AlphaFoldDB" id="A0A7S9KPJ3"/>
<gene>
    <name evidence="6" type="ORF">C2857_005484</name>
</gene>
<keyword evidence="2 4" id="KW-0863">Zinc-finger</keyword>
<sequence length="351" mass="39366">MACLITGQGLAPRACAVCHCRDGLLRCSACEVTFYCSRHHQVSHRPAHKKACTAVKKARQNYLDEDQALRSMSGHVLVPDDVFRNGVGHFWGIWETRPYMRARYGLVDALLVNLGSAGAPVDVVQVSLDHLQDMMRLCRSDNMGLRDIVPSLLIRLGRDQEAYDFVKWYATTGNESDYDWGDTSLPFLDVKDADVLEPADDLRFELSHAISVLLIKTRLLLDLEAFQAASSCHLAGRLPAEILHLIQDQLVGPTLKARPELLLDRTTVDRVSGVVEHVKAQVAALFKSIDKQNGHFWPSMLHRPESAIAHRPNYFSPRSREEAILVIGYTYPAWAETRGAIELMKKLKTTL</sequence>
<dbReference type="OrthoDB" id="5952526at2759"/>
<dbReference type="EMBL" id="CP031386">
    <property type="protein sequence ID" value="QPG96915.1"/>
    <property type="molecule type" value="Genomic_DNA"/>
</dbReference>
<evidence type="ECO:0000259" key="5">
    <source>
        <dbReference type="PROSITE" id="PS50865"/>
    </source>
</evidence>
<dbReference type="Proteomes" id="UP000594364">
    <property type="component" value="Chromosome 2"/>
</dbReference>
<dbReference type="PROSITE" id="PS50865">
    <property type="entry name" value="ZF_MYND_2"/>
    <property type="match status" value="1"/>
</dbReference>
<organism evidence="6 7">
    <name type="scientific">Epichloe festucae (strain Fl1)</name>
    <dbReference type="NCBI Taxonomy" id="877507"/>
    <lineage>
        <taxon>Eukaryota</taxon>
        <taxon>Fungi</taxon>
        <taxon>Dikarya</taxon>
        <taxon>Ascomycota</taxon>
        <taxon>Pezizomycotina</taxon>
        <taxon>Sordariomycetes</taxon>
        <taxon>Hypocreomycetidae</taxon>
        <taxon>Hypocreales</taxon>
        <taxon>Clavicipitaceae</taxon>
        <taxon>Epichloe</taxon>
    </lineage>
</organism>
<keyword evidence="3" id="KW-0862">Zinc</keyword>
<name>A0A7S9KPJ3_EPIFF</name>
<evidence type="ECO:0000256" key="4">
    <source>
        <dbReference type="PROSITE-ProRule" id="PRU00134"/>
    </source>
</evidence>
<evidence type="ECO:0000256" key="3">
    <source>
        <dbReference type="ARBA" id="ARBA00022833"/>
    </source>
</evidence>
<feature type="domain" description="MYND-type" evidence="5">
    <location>
        <begin position="15"/>
        <end position="52"/>
    </location>
</feature>
<dbReference type="SUPFAM" id="SSF144232">
    <property type="entry name" value="HIT/MYND zinc finger-like"/>
    <property type="match status" value="1"/>
</dbReference>
<evidence type="ECO:0000256" key="1">
    <source>
        <dbReference type="ARBA" id="ARBA00022723"/>
    </source>
</evidence>
<dbReference type="Pfam" id="PF01753">
    <property type="entry name" value="zf-MYND"/>
    <property type="match status" value="1"/>
</dbReference>